<dbReference type="GO" id="GO:0005829">
    <property type="term" value="C:cytosol"/>
    <property type="evidence" value="ECO:0007669"/>
    <property type="project" value="TreeGrafter"/>
</dbReference>
<dbReference type="AlphaFoldDB" id="A0A0B7HQC6"/>
<dbReference type="Gene3D" id="1.10.260.40">
    <property type="entry name" value="lambda repressor-like DNA-binding domains"/>
    <property type="match status" value="1"/>
</dbReference>
<dbReference type="SUPFAM" id="SSF47413">
    <property type="entry name" value="lambda repressor-like DNA-binding domains"/>
    <property type="match status" value="1"/>
</dbReference>
<evidence type="ECO:0000259" key="2">
    <source>
        <dbReference type="PROSITE" id="PS50943"/>
    </source>
</evidence>
<dbReference type="InterPro" id="IPR010982">
    <property type="entry name" value="Lambda_DNA-bd_dom_sf"/>
</dbReference>
<dbReference type="EMBL" id="CDOG01000001">
    <property type="protein sequence ID" value="CEN33586.1"/>
    <property type="molecule type" value="Genomic_DNA"/>
</dbReference>
<dbReference type="InterPro" id="IPR001387">
    <property type="entry name" value="Cro/C1-type_HTH"/>
</dbReference>
<dbReference type="SMART" id="SM00530">
    <property type="entry name" value="HTH_XRE"/>
    <property type="match status" value="1"/>
</dbReference>
<sequence>MLRIKDILKEKALTQNELAEKLGVSQVALNKVINGNPTIETLLKIANVLEVDVRDLIEPTTSTATTPLYIKDDNGNLVEVGSLNKDKE</sequence>
<dbReference type="CDD" id="cd00093">
    <property type="entry name" value="HTH_XRE"/>
    <property type="match status" value="1"/>
</dbReference>
<dbReference type="InterPro" id="IPR050807">
    <property type="entry name" value="TransReg_Diox_bact_type"/>
</dbReference>
<feature type="domain" description="HTH cro/C1-type" evidence="2">
    <location>
        <begin position="4"/>
        <end position="56"/>
    </location>
</feature>
<accession>A0A0B7HQC6</accession>
<gene>
    <name evidence="3" type="ORF">CCYN74_10061</name>
</gene>
<keyword evidence="1 3" id="KW-0238">DNA-binding</keyword>
<evidence type="ECO:0000313" key="4">
    <source>
        <dbReference type="Proteomes" id="UP000038083"/>
    </source>
</evidence>
<dbReference type="Proteomes" id="UP000038083">
    <property type="component" value="Unassembled WGS sequence"/>
</dbReference>
<dbReference type="GO" id="GO:0003700">
    <property type="term" value="F:DNA-binding transcription factor activity"/>
    <property type="evidence" value="ECO:0007669"/>
    <property type="project" value="TreeGrafter"/>
</dbReference>
<dbReference type="OrthoDB" id="7865033at2"/>
<name>A0A0B7HQC6_9FLAO</name>
<dbReference type="RefSeq" id="WP_018279288.1">
    <property type="nucleotide sequence ID" value="NZ_BOQG01000006.1"/>
</dbReference>
<protein>
    <submittedName>
        <fullName evidence="3">DNA-binding helix-turn-helix protein</fullName>
    </submittedName>
</protein>
<reference evidence="3 4" key="1">
    <citation type="submission" date="2015-01" db="EMBL/GenBank/DDBJ databases">
        <authorList>
            <person name="MANFREDI Pablo"/>
        </authorList>
    </citation>
    <scope>NUCLEOTIDE SEQUENCE [LARGE SCALE GENOMIC DNA]</scope>
    <source>
        <strain evidence="3 4">Ccy74</strain>
    </source>
</reference>
<dbReference type="PANTHER" id="PTHR46797">
    <property type="entry name" value="HTH-TYPE TRANSCRIPTIONAL REGULATOR"/>
    <property type="match status" value="1"/>
</dbReference>
<dbReference type="GO" id="GO:0003677">
    <property type="term" value="F:DNA binding"/>
    <property type="evidence" value="ECO:0007669"/>
    <property type="project" value="UniProtKB-KW"/>
</dbReference>
<dbReference type="Pfam" id="PF01381">
    <property type="entry name" value="HTH_3"/>
    <property type="match status" value="1"/>
</dbReference>
<dbReference type="PANTHER" id="PTHR46797:SF1">
    <property type="entry name" value="METHYLPHOSPHONATE SYNTHASE"/>
    <property type="match status" value="1"/>
</dbReference>
<evidence type="ECO:0000313" key="3">
    <source>
        <dbReference type="EMBL" id="CEN33586.1"/>
    </source>
</evidence>
<dbReference type="PROSITE" id="PS50943">
    <property type="entry name" value="HTH_CROC1"/>
    <property type="match status" value="1"/>
</dbReference>
<proteinExistence type="predicted"/>
<evidence type="ECO:0000256" key="1">
    <source>
        <dbReference type="ARBA" id="ARBA00023125"/>
    </source>
</evidence>
<organism evidence="3 4">
    <name type="scientific">Capnocytophaga cynodegmi</name>
    <dbReference type="NCBI Taxonomy" id="28189"/>
    <lineage>
        <taxon>Bacteria</taxon>
        <taxon>Pseudomonadati</taxon>
        <taxon>Bacteroidota</taxon>
        <taxon>Flavobacteriia</taxon>
        <taxon>Flavobacteriales</taxon>
        <taxon>Flavobacteriaceae</taxon>
        <taxon>Capnocytophaga</taxon>
    </lineage>
</organism>